<gene>
    <name evidence="3" type="ORF">A3196_04300</name>
</gene>
<evidence type="ECO:0000256" key="1">
    <source>
        <dbReference type="SAM" id="MobiDB-lite"/>
    </source>
</evidence>
<dbReference type="AlphaFoldDB" id="A0A1E2UMZ2"/>
<keyword evidence="4" id="KW-1185">Reference proteome</keyword>
<reference evidence="3 4" key="1">
    <citation type="submission" date="2016-03" db="EMBL/GenBank/DDBJ databases">
        <title>Chemosynthetic sulphur-oxidizing symbionts of marine invertebrate animals are capable of nitrogen fixation.</title>
        <authorList>
            <person name="Petersen J.M."/>
            <person name="Kemper A."/>
            <person name="Gruber-Vodicka H."/>
            <person name="Cardini U."/>
            <person name="Geest Mvander."/>
            <person name="Kleiner M."/>
            <person name="Bulgheresi S."/>
            <person name="Fussmann M."/>
            <person name="Herbold C."/>
            <person name="Seah B.K.B."/>
            <person name="Antony C.Paul."/>
            <person name="Liu D."/>
            <person name="Belitz A."/>
            <person name="Weber M."/>
        </authorList>
    </citation>
    <scope>NUCLEOTIDE SEQUENCE [LARGE SCALE GENOMIC DNA]</scope>
    <source>
        <strain evidence="3">G_D</strain>
    </source>
</reference>
<dbReference type="Proteomes" id="UP000094849">
    <property type="component" value="Unassembled WGS sequence"/>
</dbReference>
<dbReference type="RefSeq" id="WP_069003183.1">
    <property type="nucleotide sequence ID" value="NZ_LVJW01000006.1"/>
</dbReference>
<feature type="domain" description="Ice-binding protein C-terminal" evidence="2">
    <location>
        <begin position="243"/>
        <end position="264"/>
    </location>
</feature>
<organism evidence="3 4">
    <name type="scientific">Candidatus Thiodiazotropha endoloripes</name>
    <dbReference type="NCBI Taxonomy" id="1818881"/>
    <lineage>
        <taxon>Bacteria</taxon>
        <taxon>Pseudomonadati</taxon>
        <taxon>Pseudomonadota</taxon>
        <taxon>Gammaproteobacteria</taxon>
        <taxon>Chromatiales</taxon>
        <taxon>Sedimenticolaceae</taxon>
        <taxon>Candidatus Thiodiazotropha</taxon>
    </lineage>
</organism>
<dbReference type="Pfam" id="PF07589">
    <property type="entry name" value="PEP-CTERM"/>
    <property type="match status" value="1"/>
</dbReference>
<evidence type="ECO:0000313" key="4">
    <source>
        <dbReference type="Proteomes" id="UP000094849"/>
    </source>
</evidence>
<sequence length="269" mass="28212">MKFGIPHLIATGLASLLYLGSAQAIPLYYSFEGTVAAYPISDQSGFLGDVGLGAGDSVSFTFMIDKDRQGTRTGPNGEIVEDQDRIFPGMQNAPGALENYILHDSFHVELVESSVFDLVQGLYPGRGSDDPWSGSGYSNSAYRNGLLDEGFGEVSLFGSSDSLGSSGLYIYSDMSKWEIGTTLSADNVTRLNGHQPGDRSSSFRSELLLTAVSSVNPAAASDSSLVSGISGGPGTEGGLPRVSVPEPSTFLLMGLGLLGIGARRYLKSA</sequence>
<protein>
    <recommendedName>
        <fullName evidence="2">Ice-binding protein C-terminal domain-containing protein</fullName>
    </recommendedName>
</protein>
<name>A0A1E2UMZ2_9GAMM</name>
<dbReference type="NCBIfam" id="TIGR02595">
    <property type="entry name" value="PEP_CTERM"/>
    <property type="match status" value="1"/>
</dbReference>
<feature type="region of interest" description="Disordered" evidence="1">
    <location>
        <begin position="221"/>
        <end position="241"/>
    </location>
</feature>
<evidence type="ECO:0000259" key="2">
    <source>
        <dbReference type="Pfam" id="PF07589"/>
    </source>
</evidence>
<comment type="caution">
    <text evidence="3">The sequence shown here is derived from an EMBL/GenBank/DDBJ whole genome shotgun (WGS) entry which is preliminary data.</text>
</comment>
<dbReference type="InterPro" id="IPR013424">
    <property type="entry name" value="Ice-binding_C"/>
</dbReference>
<dbReference type="EMBL" id="LVJZ01000003">
    <property type="protein sequence ID" value="ODB96051.1"/>
    <property type="molecule type" value="Genomic_DNA"/>
</dbReference>
<evidence type="ECO:0000313" key="3">
    <source>
        <dbReference type="EMBL" id="ODB96051.1"/>
    </source>
</evidence>
<proteinExistence type="predicted"/>
<accession>A0A1E2UMZ2</accession>